<dbReference type="PROSITE" id="PS51063">
    <property type="entry name" value="HTH_CRP_2"/>
    <property type="match status" value="1"/>
</dbReference>
<dbReference type="SUPFAM" id="SSF51206">
    <property type="entry name" value="cAMP-binding domain-like"/>
    <property type="match status" value="1"/>
</dbReference>
<sequence>MSDKPSISEIGQKETSCEDCSLFNLCFAHDISPEEREEINRVLKRQQPVGRSDHLFHGGQSAKTVSVVRSGSVKAYQLSHEGDEIVSGFYLPGEILGLDALSNEKHPGFAIALEDSRTCEIPFKDFVTMLQSSPKLNQVMLRLLSEEMAETRELLLVVGRLDARTRVALFLMSMSRRLARRNQDPDQFRLTMDRRDIANYLGLTIETVSRTLSTLQREEVIEVRGKLVRVLNRPALEEMAMRVDDGSRRQATG</sequence>
<reference evidence="6 7" key="1">
    <citation type="submission" date="2020-02" db="EMBL/GenBank/DDBJ databases">
        <authorList>
            <person name="Zhang X.-Y."/>
        </authorList>
    </citation>
    <scope>NUCLEOTIDE SEQUENCE [LARGE SCALE GENOMIC DNA]</scope>
    <source>
        <strain evidence="6 7">C33</strain>
    </source>
</reference>
<dbReference type="Proteomes" id="UP000484885">
    <property type="component" value="Unassembled WGS sequence"/>
</dbReference>
<organism evidence="6 7">
    <name type="scientific">Wenzhouxiangella limi</name>
    <dbReference type="NCBI Taxonomy" id="2707351"/>
    <lineage>
        <taxon>Bacteria</taxon>
        <taxon>Pseudomonadati</taxon>
        <taxon>Pseudomonadota</taxon>
        <taxon>Gammaproteobacteria</taxon>
        <taxon>Chromatiales</taxon>
        <taxon>Wenzhouxiangellaceae</taxon>
        <taxon>Wenzhouxiangella</taxon>
    </lineage>
</organism>
<dbReference type="RefSeq" id="WP_164211154.1">
    <property type="nucleotide sequence ID" value="NZ_JAAGSC010000040.1"/>
</dbReference>
<dbReference type="InterPro" id="IPR014710">
    <property type="entry name" value="RmlC-like_jellyroll"/>
</dbReference>
<evidence type="ECO:0000256" key="2">
    <source>
        <dbReference type="ARBA" id="ARBA00023125"/>
    </source>
</evidence>
<evidence type="ECO:0000313" key="6">
    <source>
        <dbReference type="EMBL" id="NDY95773.1"/>
    </source>
</evidence>
<gene>
    <name evidence="6" type="ORF">G3I74_08540</name>
</gene>
<dbReference type="Gene3D" id="1.10.10.10">
    <property type="entry name" value="Winged helix-like DNA-binding domain superfamily/Winged helix DNA-binding domain"/>
    <property type="match status" value="1"/>
</dbReference>
<dbReference type="InterPro" id="IPR000595">
    <property type="entry name" value="cNMP-bd_dom"/>
</dbReference>
<dbReference type="InterPro" id="IPR036388">
    <property type="entry name" value="WH-like_DNA-bd_sf"/>
</dbReference>
<dbReference type="SMART" id="SM00100">
    <property type="entry name" value="cNMP"/>
    <property type="match status" value="1"/>
</dbReference>
<dbReference type="Pfam" id="PF13545">
    <property type="entry name" value="HTH_Crp_2"/>
    <property type="match status" value="1"/>
</dbReference>
<proteinExistence type="predicted"/>
<dbReference type="InterPro" id="IPR018490">
    <property type="entry name" value="cNMP-bd_dom_sf"/>
</dbReference>
<comment type="caution">
    <text evidence="6">The sequence shown here is derived from an EMBL/GenBank/DDBJ whole genome shotgun (WGS) entry which is preliminary data.</text>
</comment>
<name>A0A845UVB3_9GAMM</name>
<evidence type="ECO:0000256" key="3">
    <source>
        <dbReference type="ARBA" id="ARBA00023163"/>
    </source>
</evidence>
<keyword evidence="1" id="KW-0805">Transcription regulation</keyword>
<dbReference type="InterPro" id="IPR012318">
    <property type="entry name" value="HTH_CRP"/>
</dbReference>
<dbReference type="GO" id="GO:0005829">
    <property type="term" value="C:cytosol"/>
    <property type="evidence" value="ECO:0007669"/>
    <property type="project" value="TreeGrafter"/>
</dbReference>
<dbReference type="SUPFAM" id="SSF46785">
    <property type="entry name" value="Winged helix' DNA-binding domain"/>
    <property type="match status" value="1"/>
</dbReference>
<dbReference type="Gene3D" id="2.60.120.10">
    <property type="entry name" value="Jelly Rolls"/>
    <property type="match status" value="1"/>
</dbReference>
<dbReference type="SMART" id="SM00419">
    <property type="entry name" value="HTH_CRP"/>
    <property type="match status" value="1"/>
</dbReference>
<keyword evidence="7" id="KW-1185">Reference proteome</keyword>
<evidence type="ECO:0000259" key="4">
    <source>
        <dbReference type="PROSITE" id="PS50042"/>
    </source>
</evidence>
<protein>
    <submittedName>
        <fullName evidence="6">Helix-turn-helix domain-containing protein</fullName>
    </submittedName>
</protein>
<dbReference type="CDD" id="cd00092">
    <property type="entry name" value="HTH_CRP"/>
    <property type="match status" value="1"/>
</dbReference>
<keyword evidence="3" id="KW-0804">Transcription</keyword>
<accession>A0A845UVB3</accession>
<dbReference type="Pfam" id="PF00027">
    <property type="entry name" value="cNMP_binding"/>
    <property type="match status" value="1"/>
</dbReference>
<dbReference type="GO" id="GO:0003700">
    <property type="term" value="F:DNA-binding transcription factor activity"/>
    <property type="evidence" value="ECO:0007669"/>
    <property type="project" value="TreeGrafter"/>
</dbReference>
<dbReference type="CDD" id="cd00038">
    <property type="entry name" value="CAP_ED"/>
    <property type="match status" value="1"/>
</dbReference>
<dbReference type="EMBL" id="JAAGSC010000040">
    <property type="protein sequence ID" value="NDY95773.1"/>
    <property type="molecule type" value="Genomic_DNA"/>
</dbReference>
<evidence type="ECO:0000313" key="7">
    <source>
        <dbReference type="Proteomes" id="UP000484885"/>
    </source>
</evidence>
<dbReference type="FunFam" id="1.10.10.10:FF:000028">
    <property type="entry name" value="Fumarate/nitrate reduction transcriptional regulator Fnr"/>
    <property type="match status" value="1"/>
</dbReference>
<feature type="domain" description="HTH crp-type" evidence="5">
    <location>
        <begin position="161"/>
        <end position="234"/>
    </location>
</feature>
<dbReference type="InterPro" id="IPR036390">
    <property type="entry name" value="WH_DNA-bd_sf"/>
</dbReference>
<feature type="domain" description="Cyclic nucleotide-binding" evidence="4">
    <location>
        <begin position="27"/>
        <end position="101"/>
    </location>
</feature>
<keyword evidence="2" id="KW-0238">DNA-binding</keyword>
<evidence type="ECO:0000259" key="5">
    <source>
        <dbReference type="PROSITE" id="PS51063"/>
    </source>
</evidence>
<dbReference type="AlphaFoldDB" id="A0A845UVB3"/>
<dbReference type="PROSITE" id="PS50042">
    <property type="entry name" value="CNMP_BINDING_3"/>
    <property type="match status" value="1"/>
</dbReference>
<dbReference type="PANTHER" id="PTHR24567">
    <property type="entry name" value="CRP FAMILY TRANSCRIPTIONAL REGULATORY PROTEIN"/>
    <property type="match status" value="1"/>
</dbReference>
<dbReference type="PANTHER" id="PTHR24567:SF75">
    <property type="entry name" value="FUMARATE AND NITRATE REDUCTION REGULATORY PROTEIN"/>
    <property type="match status" value="1"/>
</dbReference>
<dbReference type="InterPro" id="IPR050397">
    <property type="entry name" value="Env_Response_Regulators"/>
</dbReference>
<evidence type="ECO:0000256" key="1">
    <source>
        <dbReference type="ARBA" id="ARBA00023015"/>
    </source>
</evidence>
<dbReference type="PRINTS" id="PR00034">
    <property type="entry name" value="HTHCRP"/>
</dbReference>
<dbReference type="GO" id="GO:0003677">
    <property type="term" value="F:DNA binding"/>
    <property type="evidence" value="ECO:0007669"/>
    <property type="project" value="UniProtKB-KW"/>
</dbReference>